<dbReference type="InterPro" id="IPR013783">
    <property type="entry name" value="Ig-like_fold"/>
</dbReference>
<dbReference type="AlphaFoldDB" id="A0A9Q8V405"/>
<evidence type="ECO:0000313" key="8">
    <source>
        <dbReference type="Proteomes" id="UP000829116"/>
    </source>
</evidence>
<dbReference type="InterPro" id="IPR001829">
    <property type="entry name" value="Pili_assmbl_chaperone_bac"/>
</dbReference>
<gene>
    <name evidence="7" type="ORF">MNY72_00730</name>
</gene>
<comment type="subcellular location">
    <subcellularLocation>
        <location evidence="1">Periplasm</location>
    </subcellularLocation>
</comment>
<proteinExistence type="inferred from homology"/>
<evidence type="ECO:0000313" key="7">
    <source>
        <dbReference type="EMBL" id="UNH30889.1"/>
    </source>
</evidence>
<organism evidence="7 8">
    <name type="scientific">Moellerella wisconsensis</name>
    <dbReference type="NCBI Taxonomy" id="158849"/>
    <lineage>
        <taxon>Bacteria</taxon>
        <taxon>Pseudomonadati</taxon>
        <taxon>Pseudomonadota</taxon>
        <taxon>Gammaproteobacteria</taxon>
        <taxon>Enterobacterales</taxon>
        <taxon>Morganellaceae</taxon>
        <taxon>Moellerella</taxon>
    </lineage>
</organism>
<evidence type="ECO:0000256" key="3">
    <source>
        <dbReference type="ARBA" id="ARBA00022558"/>
    </source>
</evidence>
<dbReference type="Pfam" id="PF00345">
    <property type="entry name" value="PapD_N"/>
    <property type="match status" value="1"/>
</dbReference>
<dbReference type="SUPFAM" id="SSF49354">
    <property type="entry name" value="PapD-like"/>
    <property type="match status" value="1"/>
</dbReference>
<dbReference type="PANTHER" id="PTHR30251:SF10">
    <property type="entry name" value="FIMBRIAL CHAPERONE YEHC-RELATED"/>
    <property type="match status" value="1"/>
</dbReference>
<dbReference type="Pfam" id="PF02753">
    <property type="entry name" value="PapD_C"/>
    <property type="match status" value="1"/>
</dbReference>
<dbReference type="RefSeq" id="WP_047257187.1">
    <property type="nucleotide sequence ID" value="NZ_CAWMFK010000063.1"/>
</dbReference>
<keyword evidence="6" id="KW-0143">Chaperone</keyword>
<keyword evidence="3" id="KW-1029">Fimbrium biogenesis</keyword>
<evidence type="ECO:0000256" key="1">
    <source>
        <dbReference type="ARBA" id="ARBA00004418"/>
    </source>
</evidence>
<comment type="similarity">
    <text evidence="2">Belongs to the periplasmic pilus chaperone family.</text>
</comment>
<dbReference type="InterPro" id="IPR016147">
    <property type="entry name" value="Pili_assmbl_chaperone_N"/>
</dbReference>
<dbReference type="PRINTS" id="PR00969">
    <property type="entry name" value="CHAPERONPILI"/>
</dbReference>
<dbReference type="SUPFAM" id="SSF49584">
    <property type="entry name" value="Periplasmic chaperone C-domain"/>
    <property type="match status" value="1"/>
</dbReference>
<dbReference type="InterPro" id="IPR008962">
    <property type="entry name" value="PapD-like_sf"/>
</dbReference>
<reference evidence="7" key="1">
    <citation type="submission" date="2022-03" db="EMBL/GenBank/DDBJ databases">
        <title>ESBL-producing Moellerella wisconsensis and Escherichia marmotae isolated from wild game meat.</title>
        <authorList>
            <person name="Biggel M."/>
        </authorList>
    </citation>
    <scope>NUCLEOTIDE SEQUENCE</scope>
    <source>
        <strain evidence="7">W51</strain>
    </source>
</reference>
<name>A0A9Q8V405_9GAMM</name>
<protein>
    <submittedName>
        <fullName evidence="7">Molecular chaperone</fullName>
    </submittedName>
</protein>
<keyword evidence="5" id="KW-0574">Periplasm</keyword>
<dbReference type="InterPro" id="IPR016148">
    <property type="entry name" value="Pili_assmbl_chaperone_C"/>
</dbReference>
<sequence>MKKILALCLFSLFSFYTQANIIIHSTRIIYPEGSKEITAQLQNTGTQPALVQAWLDDGNPESTPETAKVPFILTPPVVKVEANSGQQLRIKFIGQSLDKDKESLFYLNILDIPPIDETVQDKNMMQIAIRSRIKLFYRPQNLPFSIEKLAVHTKLLLNSHQATINNNTPYYLNVLALKENKNTPNLLEEGTMIAPYSQFNLSLKKPFNSQNKIAILTIVNDYGATEDLNISVD</sequence>
<keyword evidence="4" id="KW-0732">Signal</keyword>
<dbReference type="EMBL" id="CP093245">
    <property type="protein sequence ID" value="UNH30889.1"/>
    <property type="molecule type" value="Genomic_DNA"/>
</dbReference>
<dbReference type="Proteomes" id="UP000829116">
    <property type="component" value="Chromosome"/>
</dbReference>
<evidence type="ECO:0000256" key="2">
    <source>
        <dbReference type="ARBA" id="ARBA00007399"/>
    </source>
</evidence>
<evidence type="ECO:0000256" key="5">
    <source>
        <dbReference type="ARBA" id="ARBA00022764"/>
    </source>
</evidence>
<dbReference type="GO" id="GO:0071555">
    <property type="term" value="P:cell wall organization"/>
    <property type="evidence" value="ECO:0007669"/>
    <property type="project" value="InterPro"/>
</dbReference>
<dbReference type="Gene3D" id="2.60.40.10">
    <property type="entry name" value="Immunoglobulins"/>
    <property type="match status" value="2"/>
</dbReference>
<evidence type="ECO:0000256" key="6">
    <source>
        <dbReference type="ARBA" id="ARBA00023186"/>
    </source>
</evidence>
<dbReference type="GO" id="GO:0030288">
    <property type="term" value="C:outer membrane-bounded periplasmic space"/>
    <property type="evidence" value="ECO:0007669"/>
    <property type="project" value="InterPro"/>
</dbReference>
<dbReference type="InterPro" id="IPR050643">
    <property type="entry name" value="Periplasmic_pilus_chap"/>
</dbReference>
<evidence type="ECO:0000256" key="4">
    <source>
        <dbReference type="ARBA" id="ARBA00022729"/>
    </source>
</evidence>
<dbReference type="FunFam" id="2.60.40.10:FF:000458">
    <property type="entry name" value="Molecular chaperone FimC"/>
    <property type="match status" value="1"/>
</dbReference>
<dbReference type="PANTHER" id="PTHR30251">
    <property type="entry name" value="PILUS ASSEMBLY CHAPERONE"/>
    <property type="match status" value="1"/>
</dbReference>
<accession>A0A9Q8V405</accession>
<dbReference type="InterPro" id="IPR036316">
    <property type="entry name" value="Pili_assmbl_chap_C_dom_sf"/>
</dbReference>